<accession>A0A6N6VK72</accession>
<dbReference type="PANTHER" id="PTHR10578:SF85">
    <property type="entry name" value="L-LACTATE DEHYDROGENASE"/>
    <property type="match status" value="1"/>
</dbReference>
<feature type="binding site" evidence="7">
    <location>
        <position position="277"/>
    </location>
    <ligand>
        <name>FMN</name>
        <dbReference type="ChEBI" id="CHEBI:58210"/>
    </ligand>
</feature>
<dbReference type="PROSITE" id="PS51349">
    <property type="entry name" value="FMN_HYDROXY_ACID_DH_2"/>
    <property type="match status" value="1"/>
</dbReference>
<evidence type="ECO:0000256" key="2">
    <source>
        <dbReference type="ARBA" id="ARBA00022630"/>
    </source>
</evidence>
<keyword evidence="4 9" id="KW-0560">Oxidoreductase</keyword>
<dbReference type="GO" id="GO:0009060">
    <property type="term" value="P:aerobic respiration"/>
    <property type="evidence" value="ECO:0007669"/>
    <property type="project" value="TreeGrafter"/>
</dbReference>
<evidence type="ECO:0000313" key="10">
    <source>
        <dbReference type="Proteomes" id="UP000468901"/>
    </source>
</evidence>
<evidence type="ECO:0000256" key="6">
    <source>
        <dbReference type="PIRSR" id="PIRSR000138-1"/>
    </source>
</evidence>
<comment type="cofactor">
    <cofactor evidence="1">
        <name>FMN</name>
        <dbReference type="ChEBI" id="CHEBI:58210"/>
    </cofactor>
</comment>
<dbReference type="Proteomes" id="UP000468901">
    <property type="component" value="Unassembled WGS sequence"/>
</dbReference>
<dbReference type="GO" id="GO:0010181">
    <property type="term" value="F:FMN binding"/>
    <property type="evidence" value="ECO:0007669"/>
    <property type="project" value="InterPro"/>
</dbReference>
<dbReference type="GO" id="GO:0005886">
    <property type="term" value="C:plasma membrane"/>
    <property type="evidence" value="ECO:0007669"/>
    <property type="project" value="TreeGrafter"/>
</dbReference>
<dbReference type="EC" id="1.1.1.27" evidence="9"/>
<comment type="caution">
    <text evidence="9">The sequence shown here is derived from an EMBL/GenBank/DDBJ whole genome shotgun (WGS) entry which is preliminary data.</text>
</comment>
<feature type="binding site" evidence="7">
    <location>
        <position position="165"/>
    </location>
    <ligand>
        <name>glyoxylate</name>
        <dbReference type="ChEBI" id="CHEBI:36655"/>
    </ligand>
</feature>
<dbReference type="EMBL" id="WESC01000004">
    <property type="protein sequence ID" value="KAB7741120.1"/>
    <property type="molecule type" value="Genomic_DNA"/>
</dbReference>
<feature type="binding site" evidence="7">
    <location>
        <begin position="333"/>
        <end position="334"/>
    </location>
    <ligand>
        <name>FMN</name>
        <dbReference type="ChEBI" id="CHEBI:58210"/>
    </ligand>
</feature>
<dbReference type="Pfam" id="PF01070">
    <property type="entry name" value="FMN_dh"/>
    <property type="match status" value="1"/>
</dbReference>
<feature type="binding site" evidence="7">
    <location>
        <position position="25"/>
    </location>
    <ligand>
        <name>glyoxylate</name>
        <dbReference type="ChEBI" id="CHEBI:36655"/>
    </ligand>
</feature>
<evidence type="ECO:0000256" key="3">
    <source>
        <dbReference type="ARBA" id="ARBA00022643"/>
    </source>
</evidence>
<feature type="binding site" evidence="7">
    <location>
        <position position="130"/>
    </location>
    <ligand>
        <name>FMN</name>
        <dbReference type="ChEBI" id="CHEBI:58210"/>
    </ligand>
</feature>
<evidence type="ECO:0000256" key="4">
    <source>
        <dbReference type="ARBA" id="ARBA00023002"/>
    </source>
</evidence>
<dbReference type="PIRSF" id="PIRSF000138">
    <property type="entry name" value="Al-hdrx_acd_dh"/>
    <property type="match status" value="1"/>
</dbReference>
<dbReference type="InterPro" id="IPR037396">
    <property type="entry name" value="FMN_HAD"/>
</dbReference>
<evidence type="ECO:0000256" key="5">
    <source>
        <dbReference type="ARBA" id="ARBA00024042"/>
    </source>
</evidence>
<dbReference type="InterPro" id="IPR000262">
    <property type="entry name" value="FMN-dep_DH"/>
</dbReference>
<evidence type="ECO:0000256" key="1">
    <source>
        <dbReference type="ARBA" id="ARBA00001917"/>
    </source>
</evidence>
<dbReference type="CDD" id="cd02809">
    <property type="entry name" value="alpha_hydroxyacid_oxid_FMN"/>
    <property type="match status" value="1"/>
</dbReference>
<proteinExistence type="inferred from homology"/>
<dbReference type="NCBIfam" id="NF008398">
    <property type="entry name" value="PRK11197.1"/>
    <property type="match status" value="1"/>
</dbReference>
<sequence length="383" mass="41518">MTRPASVSDWRLRAQKRLPRMMFDYIDGGAYAEATLRRNVAAMEEIALRQRVLTDVSKLKLSTELFGQTLAMPVILGPVGMAGLYAHRGETQAARAAEAAGLPFCLSTVSICSLEEVRKSVAKPFWFQLYMIRDRGFMMELLNRAKEAGSPVLVFTVDLPVTGARYRDVRSGLSGELTLADKLRRGFNVLSHPRWMREVFIGGRPHTFGNIAHAMPNAKGTNDFAQWIGKNFDPSVTWRDFEWVRARWDGPIVIKGILDPEDARMAAEVGADGIVVSNHGGRQLDGVPASVDALPPIVEAVGSRLDIVMDGGVRSGLDVLKALALGAKSVAIGRAWAYALAGGGEVGVSAMLKTLKAELEVAMALTGCTDVETAGRSLLVEHS</sequence>
<feature type="binding site" evidence="7">
    <location>
        <position position="107"/>
    </location>
    <ligand>
        <name>FMN</name>
        <dbReference type="ChEBI" id="CHEBI:58210"/>
    </ligand>
</feature>
<evidence type="ECO:0000313" key="9">
    <source>
        <dbReference type="EMBL" id="KAB7741120.1"/>
    </source>
</evidence>
<dbReference type="PROSITE" id="PS00557">
    <property type="entry name" value="FMN_HYDROXY_ACID_DH_1"/>
    <property type="match status" value="1"/>
</dbReference>
<dbReference type="RefSeq" id="WP_152215094.1">
    <property type="nucleotide sequence ID" value="NZ_WESC01000004.1"/>
</dbReference>
<organism evidence="9 10">
    <name type="scientific">Parvibaculum sedimenti</name>
    <dbReference type="NCBI Taxonomy" id="2608632"/>
    <lineage>
        <taxon>Bacteria</taxon>
        <taxon>Pseudomonadati</taxon>
        <taxon>Pseudomonadota</taxon>
        <taxon>Alphaproteobacteria</taxon>
        <taxon>Hyphomicrobiales</taxon>
        <taxon>Parvibaculaceae</taxon>
        <taxon>Parvibaculum</taxon>
    </lineage>
</organism>
<feature type="binding site" evidence="7">
    <location>
        <position position="156"/>
    </location>
    <ligand>
        <name>FMN</name>
        <dbReference type="ChEBI" id="CHEBI:58210"/>
    </ligand>
</feature>
<dbReference type="InterPro" id="IPR013785">
    <property type="entry name" value="Aldolase_TIM"/>
</dbReference>
<dbReference type="GO" id="GO:0004459">
    <property type="term" value="F:L-lactate dehydrogenase (NAD+) activity"/>
    <property type="evidence" value="ECO:0007669"/>
    <property type="project" value="UniProtKB-EC"/>
</dbReference>
<dbReference type="AlphaFoldDB" id="A0A6N6VK72"/>
<keyword evidence="2 7" id="KW-0285">Flavoprotein</keyword>
<dbReference type="InterPro" id="IPR008259">
    <property type="entry name" value="FMN_hydac_DH_AS"/>
</dbReference>
<dbReference type="FunFam" id="3.20.20.70:FF:000029">
    <property type="entry name" value="L-lactate dehydrogenase"/>
    <property type="match status" value="1"/>
</dbReference>
<feature type="binding site" evidence="7">
    <location>
        <position position="255"/>
    </location>
    <ligand>
        <name>FMN</name>
        <dbReference type="ChEBI" id="CHEBI:58210"/>
    </ligand>
</feature>
<comment type="similarity">
    <text evidence="5">Belongs to the FMN-dependent alpha-hydroxy acid dehydrogenase family.</text>
</comment>
<feature type="binding site" evidence="7">
    <location>
        <position position="279"/>
    </location>
    <ligand>
        <name>glyoxylate</name>
        <dbReference type="ChEBI" id="CHEBI:36655"/>
    </ligand>
</feature>
<name>A0A6N6VK72_9HYPH</name>
<evidence type="ECO:0000259" key="8">
    <source>
        <dbReference type="PROSITE" id="PS51349"/>
    </source>
</evidence>
<feature type="active site" description="Proton acceptor" evidence="6">
    <location>
        <position position="279"/>
    </location>
</feature>
<protein>
    <submittedName>
        <fullName evidence="9">L-lactate dehydrogenase</fullName>
        <ecNumber evidence="9">1.1.1.27</ecNumber>
    </submittedName>
</protein>
<feature type="domain" description="FMN hydroxy acid dehydrogenase" evidence="8">
    <location>
        <begin position="1"/>
        <end position="383"/>
    </location>
</feature>
<evidence type="ECO:0000256" key="7">
    <source>
        <dbReference type="PIRSR" id="PIRSR000138-2"/>
    </source>
</evidence>
<reference evidence="9 10" key="1">
    <citation type="submission" date="2019-09" db="EMBL/GenBank/DDBJ databases">
        <title>Parvibaculum sedimenti sp. nov., isolated from sediment.</title>
        <authorList>
            <person name="Wang Y."/>
        </authorList>
    </citation>
    <scope>NUCLEOTIDE SEQUENCE [LARGE SCALE GENOMIC DNA]</scope>
    <source>
        <strain evidence="9 10">HXT-9</strain>
    </source>
</reference>
<dbReference type="InterPro" id="IPR012133">
    <property type="entry name" value="Alpha-hydoxy_acid_DH_FMN"/>
</dbReference>
<gene>
    <name evidence="9" type="ORF">F2P47_05045</name>
</gene>
<feature type="binding site" evidence="7">
    <location>
        <position position="282"/>
    </location>
    <ligand>
        <name>glyoxylate</name>
        <dbReference type="ChEBI" id="CHEBI:36655"/>
    </ligand>
</feature>
<dbReference type="PANTHER" id="PTHR10578">
    <property type="entry name" value="S -2-HYDROXY-ACID OXIDASE-RELATED"/>
    <property type="match status" value="1"/>
</dbReference>
<feature type="binding site" evidence="7">
    <location>
        <position position="128"/>
    </location>
    <ligand>
        <name>FMN</name>
        <dbReference type="ChEBI" id="CHEBI:58210"/>
    </ligand>
</feature>
<keyword evidence="3 7" id="KW-0288">FMN</keyword>
<dbReference type="Gene3D" id="3.20.20.70">
    <property type="entry name" value="Aldolase class I"/>
    <property type="match status" value="1"/>
</dbReference>
<dbReference type="SUPFAM" id="SSF51395">
    <property type="entry name" value="FMN-linked oxidoreductases"/>
    <property type="match status" value="1"/>
</dbReference>
<keyword evidence="10" id="KW-1185">Reference proteome</keyword>
<feature type="binding site" evidence="7">
    <location>
        <begin position="78"/>
        <end position="80"/>
    </location>
    <ligand>
        <name>FMN</name>
        <dbReference type="ChEBI" id="CHEBI:58210"/>
    </ligand>
</feature>
<feature type="binding site" evidence="7">
    <location>
        <begin position="310"/>
        <end position="314"/>
    </location>
    <ligand>
        <name>FMN</name>
        <dbReference type="ChEBI" id="CHEBI:58210"/>
    </ligand>
</feature>